<feature type="compositionally biased region" description="Low complexity" evidence="1">
    <location>
        <begin position="216"/>
        <end position="228"/>
    </location>
</feature>
<evidence type="ECO:0000256" key="1">
    <source>
        <dbReference type="SAM" id="MobiDB-lite"/>
    </source>
</evidence>
<dbReference type="AlphaFoldDB" id="A0A2V1CX90"/>
<organism evidence="2 3">
    <name type="scientific">Periconia macrospinosa</name>
    <dbReference type="NCBI Taxonomy" id="97972"/>
    <lineage>
        <taxon>Eukaryota</taxon>
        <taxon>Fungi</taxon>
        <taxon>Dikarya</taxon>
        <taxon>Ascomycota</taxon>
        <taxon>Pezizomycotina</taxon>
        <taxon>Dothideomycetes</taxon>
        <taxon>Pleosporomycetidae</taxon>
        <taxon>Pleosporales</taxon>
        <taxon>Massarineae</taxon>
        <taxon>Periconiaceae</taxon>
        <taxon>Periconia</taxon>
    </lineage>
</organism>
<evidence type="ECO:0000313" key="3">
    <source>
        <dbReference type="Proteomes" id="UP000244855"/>
    </source>
</evidence>
<dbReference type="Proteomes" id="UP000244855">
    <property type="component" value="Unassembled WGS sequence"/>
</dbReference>
<accession>A0A2V1CX90</accession>
<feature type="region of interest" description="Disordered" evidence="1">
    <location>
        <begin position="118"/>
        <end position="300"/>
    </location>
</feature>
<sequence length="300" mass="32887">SSPNFLASPPPTLRALVNLSDPDSTGRSYYPSNLHAWLQHLVNQTLTHRGDDTCNRCQNPRAGKVFKTCVQSGFGDALLSGGSCSNCCFDGNEKKCSFNREVTKDNRSTLSSANILMGTRKRAQSRQSVEVPNPTHLLLGPIGEEPREPRFTRQETPTEVNRRDRAGSQSQSASSSEVSFRGFSPSPRPSGPSGTPTGPRSRAGSDITMTSPAPLARSRASTNSQSSSDAPRTRMPEGVRRNIGLPASDSEDGLPIRPHRRSVTHRSSPMQVVVDEDEDDDEEDEEDRSTPTPHRNRRRH</sequence>
<protein>
    <submittedName>
        <fullName evidence="2">Uncharacterized protein</fullName>
    </submittedName>
</protein>
<proteinExistence type="predicted"/>
<name>A0A2V1CX90_9PLEO</name>
<feature type="compositionally biased region" description="Acidic residues" evidence="1">
    <location>
        <begin position="274"/>
        <end position="287"/>
    </location>
</feature>
<dbReference type="Pfam" id="PF12511">
    <property type="entry name" value="DUF3716"/>
    <property type="match status" value="1"/>
</dbReference>
<feature type="non-terminal residue" evidence="2">
    <location>
        <position position="1"/>
    </location>
</feature>
<gene>
    <name evidence="2" type="ORF">DM02DRAFT_32144</name>
</gene>
<feature type="compositionally biased region" description="Low complexity" evidence="1">
    <location>
        <begin position="168"/>
        <end position="202"/>
    </location>
</feature>
<feature type="compositionally biased region" description="Basic and acidic residues" evidence="1">
    <location>
        <begin position="144"/>
        <end position="153"/>
    </location>
</feature>
<keyword evidence="3" id="KW-1185">Reference proteome</keyword>
<evidence type="ECO:0000313" key="2">
    <source>
        <dbReference type="EMBL" id="PVH90360.1"/>
    </source>
</evidence>
<reference evidence="2 3" key="1">
    <citation type="journal article" date="2018" name="Sci. Rep.">
        <title>Comparative genomics provides insights into the lifestyle and reveals functional heterogeneity of dark septate endophytic fungi.</title>
        <authorList>
            <person name="Knapp D.G."/>
            <person name="Nemeth J.B."/>
            <person name="Barry K."/>
            <person name="Hainaut M."/>
            <person name="Henrissat B."/>
            <person name="Johnson J."/>
            <person name="Kuo A."/>
            <person name="Lim J.H.P."/>
            <person name="Lipzen A."/>
            <person name="Nolan M."/>
            <person name="Ohm R.A."/>
            <person name="Tamas L."/>
            <person name="Grigoriev I.V."/>
            <person name="Spatafora J.W."/>
            <person name="Nagy L.G."/>
            <person name="Kovacs G.M."/>
        </authorList>
    </citation>
    <scope>NUCLEOTIDE SEQUENCE [LARGE SCALE GENOMIC DNA]</scope>
    <source>
        <strain evidence="2 3">DSE2036</strain>
    </source>
</reference>
<dbReference type="InterPro" id="IPR022190">
    <property type="entry name" value="DUF3716"/>
</dbReference>
<feature type="compositionally biased region" description="Basic and acidic residues" evidence="1">
    <location>
        <begin position="231"/>
        <end position="240"/>
    </location>
</feature>
<dbReference type="EMBL" id="KZ806388">
    <property type="protein sequence ID" value="PVH90360.1"/>
    <property type="molecule type" value="Genomic_DNA"/>
</dbReference>